<sequence length="85" mass="8984">MQPTQRPLLARLARANPTSVFLAALALVLVALFAPGPVGGLLLLALAAGLAYLLATTWPVQAPQTRLLRLVMLTLLVTVALVKLF</sequence>
<gene>
    <name evidence="2" type="ORF">GA0070216_101670</name>
</gene>
<feature type="transmembrane region" description="Helical" evidence="1">
    <location>
        <begin position="67"/>
        <end position="84"/>
    </location>
</feature>
<dbReference type="Pfam" id="PF20444">
    <property type="entry name" value="DUF6703"/>
    <property type="match status" value="1"/>
</dbReference>
<dbReference type="Proteomes" id="UP000198797">
    <property type="component" value="Unassembled WGS sequence"/>
</dbReference>
<dbReference type="RefSeq" id="WP_091238494.1">
    <property type="nucleotide sequence ID" value="NZ_CP192025.1"/>
</dbReference>
<feature type="transmembrane region" description="Helical" evidence="1">
    <location>
        <begin position="12"/>
        <end position="34"/>
    </location>
</feature>
<dbReference type="STRING" id="121616.GA0070216_101670"/>
<organism evidence="2 3">
    <name type="scientific">Micromonospora matsumotoense</name>
    <dbReference type="NCBI Taxonomy" id="121616"/>
    <lineage>
        <taxon>Bacteria</taxon>
        <taxon>Bacillati</taxon>
        <taxon>Actinomycetota</taxon>
        <taxon>Actinomycetes</taxon>
        <taxon>Micromonosporales</taxon>
        <taxon>Micromonosporaceae</taxon>
        <taxon>Micromonospora</taxon>
    </lineage>
</organism>
<accession>A0A1C4UQE7</accession>
<dbReference type="AlphaFoldDB" id="A0A1C4UQE7"/>
<protein>
    <submittedName>
        <fullName evidence="2">Uncharacterized protein</fullName>
    </submittedName>
</protein>
<dbReference type="InterPro" id="IPR046549">
    <property type="entry name" value="DUF6703"/>
</dbReference>
<evidence type="ECO:0000256" key="1">
    <source>
        <dbReference type="SAM" id="Phobius"/>
    </source>
</evidence>
<evidence type="ECO:0000313" key="3">
    <source>
        <dbReference type="Proteomes" id="UP000198797"/>
    </source>
</evidence>
<proteinExistence type="predicted"/>
<keyword evidence="3" id="KW-1185">Reference proteome</keyword>
<dbReference type="EMBL" id="FMCU01000001">
    <property type="protein sequence ID" value="SCE73877.1"/>
    <property type="molecule type" value="Genomic_DNA"/>
</dbReference>
<keyword evidence="1" id="KW-0812">Transmembrane</keyword>
<keyword evidence="1" id="KW-1133">Transmembrane helix</keyword>
<evidence type="ECO:0000313" key="2">
    <source>
        <dbReference type="EMBL" id="SCE73877.1"/>
    </source>
</evidence>
<keyword evidence="1" id="KW-0472">Membrane</keyword>
<name>A0A1C4UQE7_9ACTN</name>
<feature type="transmembrane region" description="Helical" evidence="1">
    <location>
        <begin position="40"/>
        <end position="60"/>
    </location>
</feature>
<reference evidence="3" key="1">
    <citation type="submission" date="2016-06" db="EMBL/GenBank/DDBJ databases">
        <authorList>
            <person name="Varghese N."/>
            <person name="Submissions Spin"/>
        </authorList>
    </citation>
    <scope>NUCLEOTIDE SEQUENCE [LARGE SCALE GENOMIC DNA]</scope>
    <source>
        <strain evidence="3">DSM 44100</strain>
    </source>
</reference>